<name>A0ABU1IWB2_9BACL</name>
<accession>A0ABU1IWB2</accession>
<proteinExistence type="predicted"/>
<sequence>MFKYKELSNCDTENLILPILVHKDCEYRKDLNKKLKKYIEMLENMQFISKDLLIEIKDINRTILSAVDNYYNAEVFMAQKGISDLLNKFKEYELLVSNLDNCFAFKSMVPYLNSKIITKKERVEVKSKPLNFYRARIAANPGKRFIDKEMLHIPFNNRGIIQTQRFSIAGVPCMYFGVSSYVCWTELGMPSNELFNVSSYRIKGVLKILDLTFGWSLVKIVIEEYESLENPEDLIHALLKIWPLICATSYKVEEENRSFKSEYIISQLITSSLSKIGIDGIAYISKQSAVDYEAYPVSVNLAIPMRTNNNNDIISDFCNNIKISPVVNFEEFNKLKSRHQKSSEQSSLIYFHKYHRTPINITMAAQKVIYDDSKFGEFDNYLSGLTHKEIDF</sequence>
<evidence type="ECO:0000313" key="1">
    <source>
        <dbReference type="EMBL" id="MDR6243535.1"/>
    </source>
</evidence>
<dbReference type="EMBL" id="JAVDQH010000004">
    <property type="protein sequence ID" value="MDR6243535.1"/>
    <property type="molecule type" value="Genomic_DNA"/>
</dbReference>
<organism evidence="1 2">
    <name type="scientific">Paenibacillus hunanensis</name>
    <dbReference type="NCBI Taxonomy" id="539262"/>
    <lineage>
        <taxon>Bacteria</taxon>
        <taxon>Bacillati</taxon>
        <taxon>Bacillota</taxon>
        <taxon>Bacilli</taxon>
        <taxon>Bacillales</taxon>
        <taxon>Paenibacillaceae</taxon>
        <taxon>Paenibacillus</taxon>
    </lineage>
</organism>
<comment type="caution">
    <text evidence="1">The sequence shown here is derived from an EMBL/GenBank/DDBJ whole genome shotgun (WGS) entry which is preliminary data.</text>
</comment>
<keyword evidence="2" id="KW-1185">Reference proteome</keyword>
<reference evidence="1 2" key="1">
    <citation type="submission" date="2023-07" db="EMBL/GenBank/DDBJ databases">
        <title>Genomic Encyclopedia of Type Strains, Phase IV (KMG-IV): sequencing the most valuable type-strain genomes for metagenomic binning, comparative biology and taxonomic classification.</title>
        <authorList>
            <person name="Goeker M."/>
        </authorList>
    </citation>
    <scope>NUCLEOTIDE SEQUENCE [LARGE SCALE GENOMIC DNA]</scope>
    <source>
        <strain evidence="1 2">DSM 22170</strain>
    </source>
</reference>
<dbReference type="Proteomes" id="UP001185028">
    <property type="component" value="Unassembled WGS sequence"/>
</dbReference>
<evidence type="ECO:0000313" key="2">
    <source>
        <dbReference type="Proteomes" id="UP001185028"/>
    </source>
</evidence>
<gene>
    <name evidence="1" type="ORF">JOC58_001422</name>
</gene>
<dbReference type="RefSeq" id="WP_188773716.1">
    <property type="nucleotide sequence ID" value="NZ_BMMB01000001.1"/>
</dbReference>
<protein>
    <recommendedName>
        <fullName evidence="3">RES domain-containing protein</fullName>
    </recommendedName>
</protein>
<evidence type="ECO:0008006" key="3">
    <source>
        <dbReference type="Google" id="ProtNLM"/>
    </source>
</evidence>